<keyword evidence="8" id="KW-0966">Cell projection</keyword>
<evidence type="ECO:0000256" key="1">
    <source>
        <dbReference type="ARBA" id="ARBA00004611"/>
    </source>
</evidence>
<evidence type="ECO:0000256" key="4">
    <source>
        <dbReference type="ARBA" id="ARBA00022846"/>
    </source>
</evidence>
<feature type="coiled-coil region" evidence="10">
    <location>
        <begin position="37"/>
        <end position="73"/>
    </location>
</feature>
<organism evidence="12 13">
    <name type="scientific">Larinioides sclopetarius</name>
    <dbReference type="NCBI Taxonomy" id="280406"/>
    <lineage>
        <taxon>Eukaryota</taxon>
        <taxon>Metazoa</taxon>
        <taxon>Ecdysozoa</taxon>
        <taxon>Arthropoda</taxon>
        <taxon>Chelicerata</taxon>
        <taxon>Arachnida</taxon>
        <taxon>Araneae</taxon>
        <taxon>Araneomorphae</taxon>
        <taxon>Entelegynae</taxon>
        <taxon>Araneoidea</taxon>
        <taxon>Araneidae</taxon>
        <taxon>Larinioides</taxon>
    </lineage>
</organism>
<keyword evidence="7" id="KW-0206">Cytoskeleton</keyword>
<evidence type="ECO:0000256" key="6">
    <source>
        <dbReference type="ARBA" id="ARBA00023069"/>
    </source>
</evidence>
<dbReference type="InterPro" id="IPR008805">
    <property type="entry name" value="RIB43A"/>
</dbReference>
<evidence type="ECO:0000256" key="2">
    <source>
        <dbReference type="ARBA" id="ARBA00006875"/>
    </source>
</evidence>
<gene>
    <name evidence="12" type="ORF">LARSCL_LOCUS4691</name>
</gene>
<accession>A0AAV1ZCK2</accession>
<evidence type="ECO:0000256" key="9">
    <source>
        <dbReference type="ARBA" id="ARBA00046435"/>
    </source>
</evidence>
<evidence type="ECO:0000256" key="3">
    <source>
        <dbReference type="ARBA" id="ARBA00022490"/>
    </source>
</evidence>
<dbReference type="Proteomes" id="UP001497382">
    <property type="component" value="Unassembled WGS sequence"/>
</dbReference>
<evidence type="ECO:0008006" key="14">
    <source>
        <dbReference type="Google" id="ProtNLM"/>
    </source>
</evidence>
<dbReference type="AlphaFoldDB" id="A0AAV1ZCK2"/>
<sequence length="365" mass="44079">MGADQRRLSEKFRKGIIFNAKRRQIGLDIKSLNQQVCENQLERIKNAEFEKNVAEETRKYDELALAVEQQRRQDMRDICKQIDEFRLSVQRPEDGRDFDLSDPSLKKKEKPPRISCHDICPISGIQRLEGEDLDYETRIKKQKQQVHDILLQQILEQRMQRLNFKKAEHDWESSLLEQDNYARKFLLSEMEDRKSSSAQLANDNKHLAWKKQEINRQQKIREEYENRKDIEFHYYGDMLTENPSVAKNPHQSHRILPDRWKGMSKAQLQDIYRDQVYQMEKNQIRREREQQKKKEWDEFILGQQQMFQLFDSAEKRRSQELSKKLELENQEIAQQQKHHQEYFNKVINSNIPSDKYYAQFNTSSR</sequence>
<dbReference type="PANTHER" id="PTHR14517">
    <property type="entry name" value="RIB43A-RELATED"/>
    <property type="match status" value="1"/>
</dbReference>
<dbReference type="PANTHER" id="PTHR14517:SF6">
    <property type="entry name" value="RE41410P"/>
    <property type="match status" value="1"/>
</dbReference>
<proteinExistence type="inferred from homology"/>
<evidence type="ECO:0000256" key="8">
    <source>
        <dbReference type="ARBA" id="ARBA00023273"/>
    </source>
</evidence>
<evidence type="ECO:0000256" key="7">
    <source>
        <dbReference type="ARBA" id="ARBA00023212"/>
    </source>
</evidence>
<name>A0AAV1ZCK2_9ARAC</name>
<comment type="subunit">
    <text evidence="9">Microtubule inner protein component of sperm flagellar doublet microtubules.</text>
</comment>
<keyword evidence="6" id="KW-0969">Cilium</keyword>
<evidence type="ECO:0000256" key="5">
    <source>
        <dbReference type="ARBA" id="ARBA00023054"/>
    </source>
</evidence>
<feature type="coiled-coil region" evidence="10">
    <location>
        <begin position="310"/>
        <end position="338"/>
    </location>
</feature>
<keyword evidence="3" id="KW-0963">Cytoplasm</keyword>
<keyword evidence="5 10" id="KW-0175">Coiled coil</keyword>
<dbReference type="Pfam" id="PF05914">
    <property type="entry name" value="RIB43A"/>
    <property type="match status" value="1"/>
</dbReference>
<evidence type="ECO:0000256" key="11">
    <source>
        <dbReference type="SAM" id="MobiDB-lite"/>
    </source>
</evidence>
<comment type="caution">
    <text evidence="12">The sequence shown here is derived from an EMBL/GenBank/DDBJ whole genome shotgun (WGS) entry which is preliminary data.</text>
</comment>
<reference evidence="12 13" key="1">
    <citation type="submission" date="2024-04" db="EMBL/GenBank/DDBJ databases">
        <authorList>
            <person name="Rising A."/>
            <person name="Reimegard J."/>
            <person name="Sonavane S."/>
            <person name="Akerstrom W."/>
            <person name="Nylinder S."/>
            <person name="Hedman E."/>
            <person name="Kallberg Y."/>
        </authorList>
    </citation>
    <scope>NUCLEOTIDE SEQUENCE [LARGE SCALE GENOMIC DNA]</scope>
</reference>
<dbReference type="EMBL" id="CAXIEN010000040">
    <property type="protein sequence ID" value="CAL1269373.1"/>
    <property type="molecule type" value="Genomic_DNA"/>
</dbReference>
<protein>
    <recommendedName>
        <fullName evidence="14">RIB43A-like with coiled-coils protein 2</fullName>
    </recommendedName>
</protein>
<evidence type="ECO:0000313" key="12">
    <source>
        <dbReference type="EMBL" id="CAL1269373.1"/>
    </source>
</evidence>
<comment type="subcellular location">
    <subcellularLocation>
        <location evidence="1">Cytoplasm</location>
        <location evidence="1">Cytoskeleton</location>
        <location evidence="1">Flagellum axoneme</location>
    </subcellularLocation>
</comment>
<evidence type="ECO:0000256" key="10">
    <source>
        <dbReference type="SAM" id="Coils"/>
    </source>
</evidence>
<keyword evidence="4" id="KW-0282">Flagellum</keyword>
<evidence type="ECO:0000313" key="13">
    <source>
        <dbReference type="Proteomes" id="UP001497382"/>
    </source>
</evidence>
<keyword evidence="13" id="KW-1185">Reference proteome</keyword>
<feature type="region of interest" description="Disordered" evidence="11">
    <location>
        <begin position="93"/>
        <end position="112"/>
    </location>
</feature>
<comment type="similarity">
    <text evidence="2">Belongs to the RIB43A family.</text>
</comment>